<protein>
    <submittedName>
        <fullName evidence="4">Phage integrase SAM-like domain-containing protein</fullName>
    </submittedName>
</protein>
<dbReference type="InterPro" id="IPR025269">
    <property type="entry name" value="SAM-like_dom"/>
</dbReference>
<dbReference type="Pfam" id="PF13102">
    <property type="entry name" value="Phage_int_SAM_5"/>
    <property type="match status" value="1"/>
</dbReference>
<evidence type="ECO:0000256" key="2">
    <source>
        <dbReference type="ARBA" id="ARBA00023172"/>
    </source>
</evidence>
<keyword evidence="1" id="KW-0238">DNA-binding</keyword>
<dbReference type="Gene3D" id="1.10.443.10">
    <property type="entry name" value="Intergrase catalytic core"/>
    <property type="match status" value="1"/>
</dbReference>
<keyword evidence="5" id="KW-1185">Reference proteome</keyword>
<reference evidence="4 5" key="1">
    <citation type="submission" date="2020-11" db="EMBL/GenBank/DDBJ databases">
        <title>Winogradskyella marina sp. nov., isolated from marine sediment.</title>
        <authorList>
            <person name="Bo J."/>
            <person name="Wang S."/>
            <person name="Song X."/>
            <person name="Du Z."/>
        </authorList>
    </citation>
    <scope>NUCLEOTIDE SEQUENCE [LARGE SCALE GENOMIC DNA]</scope>
    <source>
        <strain evidence="4 5">F6397</strain>
    </source>
</reference>
<comment type="caution">
    <text evidence="4">The sequence shown here is derived from an EMBL/GenBank/DDBJ whole genome shotgun (WGS) entry which is preliminary data.</text>
</comment>
<dbReference type="RefSeq" id="WP_195869570.1">
    <property type="nucleotide sequence ID" value="NZ_JADOET010000001.1"/>
</dbReference>
<evidence type="ECO:0000313" key="5">
    <source>
        <dbReference type="Proteomes" id="UP000611215"/>
    </source>
</evidence>
<gene>
    <name evidence="4" type="ORF">ITJ86_00115</name>
</gene>
<dbReference type="InterPro" id="IPR010998">
    <property type="entry name" value="Integrase_recombinase_N"/>
</dbReference>
<evidence type="ECO:0000256" key="1">
    <source>
        <dbReference type="ARBA" id="ARBA00023125"/>
    </source>
</evidence>
<evidence type="ECO:0000313" key="4">
    <source>
        <dbReference type="EMBL" id="MBF8148278.1"/>
    </source>
</evidence>
<dbReference type="Proteomes" id="UP000611215">
    <property type="component" value="Unassembled WGS sequence"/>
</dbReference>
<name>A0ABS0EDF0_9FLAO</name>
<sequence>MATVKFLYRSTKENAPLTVRLLYRDNKTPSIIKERKKEDKIKVPYTDVVQDAKTKLSIYSNVELKENPFLNAKAYFNKFYKKSDKRIKSNQILKGIDLDNKKIEIETEMANIKRHVLNSFNVANETDITNNKDWLKECINTYYNPQEVKEKPKDLISFIDYYLDNKIGAGREATKKKYKVVQNKMIRFESYRKKQILIKDVNEDFKKEFENYYLLNQYSENTIQREFVMIKTFCFYAKYCGLEVSYQLEELNFKREKIEHIYLTNEDLEAIKKVNLPHDYLDNARKWLLLSCYLGQRVSDFMRFTKDMIRIEDGKHLLEFTQVKTDKIMTIPVPRAAREILNANKGEFPRRISDQKYNDYIKEVCELAGLNEICKGKKRICIAPEKKKPTKNDYRDVAGEFEKWELVSSHIGRRTFATLHYGKVPTSYLIAITGHSSEIQFLNYLQKSEKDKAKDAYKYFD</sequence>
<accession>A0ABS0EDF0</accession>
<keyword evidence="2" id="KW-0233">DNA recombination</keyword>
<dbReference type="SUPFAM" id="SSF56349">
    <property type="entry name" value="DNA breaking-rejoining enzymes"/>
    <property type="match status" value="1"/>
</dbReference>
<evidence type="ECO:0000259" key="3">
    <source>
        <dbReference type="Pfam" id="PF13102"/>
    </source>
</evidence>
<feature type="domain" description="Phage integrase SAM-like" evidence="3">
    <location>
        <begin position="155"/>
        <end position="237"/>
    </location>
</feature>
<organism evidence="4 5">
    <name type="scientific">Winogradskyella marina</name>
    <dbReference type="NCBI Taxonomy" id="2785530"/>
    <lineage>
        <taxon>Bacteria</taxon>
        <taxon>Pseudomonadati</taxon>
        <taxon>Bacteroidota</taxon>
        <taxon>Flavobacteriia</taxon>
        <taxon>Flavobacteriales</taxon>
        <taxon>Flavobacteriaceae</taxon>
        <taxon>Winogradskyella</taxon>
    </lineage>
</organism>
<proteinExistence type="predicted"/>
<dbReference type="InterPro" id="IPR011010">
    <property type="entry name" value="DNA_brk_join_enz"/>
</dbReference>
<dbReference type="Gene3D" id="1.10.150.130">
    <property type="match status" value="1"/>
</dbReference>
<dbReference type="EMBL" id="JADOET010000001">
    <property type="protein sequence ID" value="MBF8148278.1"/>
    <property type="molecule type" value="Genomic_DNA"/>
</dbReference>
<dbReference type="InterPro" id="IPR013762">
    <property type="entry name" value="Integrase-like_cat_sf"/>
</dbReference>